<proteinExistence type="predicted"/>
<dbReference type="AlphaFoldDB" id="A0A9P9KZZ5"/>
<dbReference type="OrthoDB" id="5090948at2759"/>
<name>A0A9P9KZZ5_FUSSL</name>
<reference evidence="1" key="1">
    <citation type="journal article" date="2021" name="Nat. Commun.">
        <title>Genetic determinants of endophytism in the Arabidopsis root mycobiome.</title>
        <authorList>
            <person name="Mesny F."/>
            <person name="Miyauchi S."/>
            <person name="Thiergart T."/>
            <person name="Pickel B."/>
            <person name="Atanasova L."/>
            <person name="Karlsson M."/>
            <person name="Huettel B."/>
            <person name="Barry K.W."/>
            <person name="Haridas S."/>
            <person name="Chen C."/>
            <person name="Bauer D."/>
            <person name="Andreopoulos W."/>
            <person name="Pangilinan J."/>
            <person name="LaButti K."/>
            <person name="Riley R."/>
            <person name="Lipzen A."/>
            <person name="Clum A."/>
            <person name="Drula E."/>
            <person name="Henrissat B."/>
            <person name="Kohler A."/>
            <person name="Grigoriev I.V."/>
            <person name="Martin F.M."/>
            <person name="Hacquard S."/>
        </authorList>
    </citation>
    <scope>NUCLEOTIDE SEQUENCE</scope>
    <source>
        <strain evidence="1">FSSC 5 MPI-SDFR-AT-0091</strain>
    </source>
</reference>
<dbReference type="EMBL" id="JAGTJS010000004">
    <property type="protein sequence ID" value="KAH7271693.1"/>
    <property type="molecule type" value="Genomic_DNA"/>
</dbReference>
<comment type="caution">
    <text evidence="1">The sequence shown here is derived from an EMBL/GenBank/DDBJ whole genome shotgun (WGS) entry which is preliminary data.</text>
</comment>
<evidence type="ECO:0000313" key="2">
    <source>
        <dbReference type="Proteomes" id="UP000736672"/>
    </source>
</evidence>
<keyword evidence="2" id="KW-1185">Reference proteome</keyword>
<protein>
    <submittedName>
        <fullName evidence="1">Uncharacterized protein</fullName>
    </submittedName>
</protein>
<sequence length="88" mass="9550">MCNQTETKEECCCCGTTTSKLEIESCALRLQEQAFQSRSNNPGGRCYGVATTSNTIVVTCPSCAEMQRGGKHEAHHGRDDFGGFGRRA</sequence>
<gene>
    <name evidence="1" type="ORF">B0J15DRAFT_485740</name>
</gene>
<evidence type="ECO:0000313" key="1">
    <source>
        <dbReference type="EMBL" id="KAH7271693.1"/>
    </source>
</evidence>
<accession>A0A9P9KZZ5</accession>
<organism evidence="1 2">
    <name type="scientific">Fusarium solani</name>
    <name type="common">Filamentous fungus</name>
    <dbReference type="NCBI Taxonomy" id="169388"/>
    <lineage>
        <taxon>Eukaryota</taxon>
        <taxon>Fungi</taxon>
        <taxon>Dikarya</taxon>
        <taxon>Ascomycota</taxon>
        <taxon>Pezizomycotina</taxon>
        <taxon>Sordariomycetes</taxon>
        <taxon>Hypocreomycetidae</taxon>
        <taxon>Hypocreales</taxon>
        <taxon>Nectriaceae</taxon>
        <taxon>Fusarium</taxon>
        <taxon>Fusarium solani species complex</taxon>
    </lineage>
</organism>
<dbReference type="Proteomes" id="UP000736672">
    <property type="component" value="Unassembled WGS sequence"/>
</dbReference>